<name>A0A6B2M4T9_9BACT</name>
<evidence type="ECO:0000313" key="5">
    <source>
        <dbReference type="EMBL" id="NDV62865.1"/>
    </source>
</evidence>
<dbReference type="EMBL" id="JAAGNX010000002">
    <property type="protein sequence ID" value="NDV62865.1"/>
    <property type="molecule type" value="Genomic_DNA"/>
</dbReference>
<gene>
    <name evidence="5" type="ORF">G0Q06_10420</name>
</gene>
<evidence type="ECO:0000256" key="2">
    <source>
        <dbReference type="SAM" id="MobiDB-lite"/>
    </source>
</evidence>
<evidence type="ECO:0000259" key="4">
    <source>
        <dbReference type="PROSITE" id="PS50825"/>
    </source>
</evidence>
<reference evidence="5 6" key="1">
    <citation type="submission" date="2020-02" db="EMBL/GenBank/DDBJ databases">
        <title>Albibacoteraceae fam. nov., the first described family within the subdivision 4 Verrucomicrobia.</title>
        <authorList>
            <person name="Xi F."/>
        </authorList>
    </citation>
    <scope>NUCLEOTIDE SEQUENCE [LARGE SCALE GENOMIC DNA]</scope>
    <source>
        <strain evidence="5 6">CK1056</strain>
    </source>
</reference>
<proteinExistence type="predicted"/>
<dbReference type="Pfam" id="PF23237">
    <property type="entry name" value="HYR_4C"/>
    <property type="match status" value="7"/>
</dbReference>
<evidence type="ECO:0000256" key="1">
    <source>
        <dbReference type="ARBA" id="ARBA00022737"/>
    </source>
</evidence>
<feature type="signal peptide" evidence="3">
    <location>
        <begin position="1"/>
        <end position="39"/>
    </location>
</feature>
<dbReference type="PROSITE" id="PS50825">
    <property type="entry name" value="HYR"/>
    <property type="match status" value="1"/>
</dbReference>
<keyword evidence="1" id="KW-0677">Repeat</keyword>
<protein>
    <submittedName>
        <fullName evidence="5">HYR domain-containing protein</fullName>
    </submittedName>
</protein>
<dbReference type="SUPFAM" id="SSF49478">
    <property type="entry name" value="Cna protein B-type domain"/>
    <property type="match status" value="1"/>
</dbReference>
<dbReference type="InterPro" id="IPR057078">
    <property type="entry name" value="HYR-4C"/>
</dbReference>
<dbReference type="Proteomes" id="UP000478417">
    <property type="component" value="Unassembled WGS sequence"/>
</dbReference>
<dbReference type="InterPro" id="IPR003410">
    <property type="entry name" value="HYR_dom"/>
</dbReference>
<sequence>MEPVFRFTWIRESLSSLTSTRLPVLLCAFLTSSMAQVMAAPSVNLDQGRNGQASFPLDPVHWVNGNLNASQSHYLEGYAIPYRLIMTDLPTDGTEIVLTLGYDVTHGGKHALDFLTHYMCMDDPSHMTYFGHEPVSVQPLDGVPLIGSDPAGLNDTVTDATVILVPPGTGSVSYALDQPAAGFGDNLCDKFITITGGEFSSDSGPEFAYSDNDGVPQEADLAADQEEQLFTVRFKATSPTVVLAWGGHIASRYDWGVDPDDGTPYSAGALSGSPYHMRVIDWNLGNLGNQDRSLSAGAVISLEECDLLGPEIVCHNGSPYNFTVVTDASTFSWSVLAGPAPQYADASIIDTSPDGKTVTVETPGPNVGFFTLMVTVDAGLPSENICEYVVEVRANPECSISGEDGPVLANTTNIQYSAPPGMDSYFWSISGDATIGGPVDEATVSVDTGSTCSGAFTLTLEISKGVCISVCEKSVIVSDTTPPEVTCPGDITIECDESSDPSNTGTATASDDSGVDPTVTFSDSASLDDCGLGTITRTWTAEDACGNTSSCEQVITIVDLTDPVILVNPADATVECDNIPAAPEVTASDNCDADPQVGLREVDERDPLCGTGTITRTWTATDCAGNTDEWVQVLTVVDTTNPVLSGVPADATVECDNVPQPAVVTASDNCDTDPLVSFQETNAVDPDCGTGTITRTWTASDCSGNMDSLTQVLTVVDNTNPVLSANPADTTVECDAIPDPETLTATDNCDSAPAVSFEEDNQVNPDCGTGTITRTWTATDCSGNEDVWVQTLTVVDTTDPIILVNPADATVECDDIPTPPVVTAGDNCDVAPAVTFRQVDEIDPDCGTGTITRTWTATDCSGNMDSWVQILTVVDNTNPVLSVKPTDTSVECDNIPEPPVVTATDNCDSDPVVSFEESTELNTECGTGTITRKWTATDCSGNMDMWTQTLTVVDTTDPEVNCPDDITVECGDSVDPAVTGVATTSDNCGAESSVEYEDSTDIDGCGGTIMRTWTATDCSGNTSSCVQVITLVDTTDPVMAVPGDVEIECDQDATQVDTGTATATDNCDADPAIEFSDESVFDDCDYETITRTWTATDCAGNSASGVQVIAVVDTTPPAISAPPDVIYSCEDDPDFDTSPASLGVATAVDNCSDDPLTVDYVDEVIGDGPSEIRRTWFATDCSGNLGTSVQRITCVTGNEVTDSSLCIFDRDPENDFEQDFRLLFTPDVKHIPAYKISSTNPGQFFYNVFYLGEPGDEVNLEICIPYPFITHGASPVHAYDWVYLEECAGSVGFVPGDAFHVDKTQITLDDYLPDPACGTQVCLMDVSFTVPDSGFAYFNIHLDYGMKKTGNYSQDIDGNAFDLVTGEILVANNCEHIFSVAGSVEGMDSIYNLNDFKGGPGVAGNVVVSGSGKPVKGAVMVLQSHHERVQLTIETDEDGYYFIPYARQGRPAVYELWMITPSGKSVNRNVLLRTNSFSVEDFTIDGE</sequence>
<evidence type="ECO:0000256" key="3">
    <source>
        <dbReference type="SAM" id="SignalP"/>
    </source>
</evidence>
<accession>A0A6B2M4T9</accession>
<dbReference type="Pfam" id="PF02494">
    <property type="entry name" value="HYR"/>
    <property type="match status" value="1"/>
</dbReference>
<evidence type="ECO:0000313" key="6">
    <source>
        <dbReference type="Proteomes" id="UP000478417"/>
    </source>
</evidence>
<dbReference type="Gene3D" id="2.60.40.10">
    <property type="entry name" value="Immunoglobulins"/>
    <property type="match status" value="4"/>
</dbReference>
<dbReference type="InterPro" id="IPR013783">
    <property type="entry name" value="Ig-like_fold"/>
</dbReference>
<keyword evidence="6" id="KW-1185">Reference proteome</keyword>
<dbReference type="PANTHER" id="PTHR24273:SF32">
    <property type="entry name" value="HYALIN"/>
    <property type="match status" value="1"/>
</dbReference>
<keyword evidence="3" id="KW-0732">Signal</keyword>
<feature type="chain" id="PRO_5025654211" evidence="3">
    <location>
        <begin position="40"/>
        <end position="1487"/>
    </location>
</feature>
<feature type="domain" description="HYR" evidence="4">
    <location>
        <begin position="478"/>
        <end position="559"/>
    </location>
</feature>
<organism evidence="5 6">
    <name type="scientific">Oceanipulchritudo coccoides</name>
    <dbReference type="NCBI Taxonomy" id="2706888"/>
    <lineage>
        <taxon>Bacteria</taxon>
        <taxon>Pseudomonadati</taxon>
        <taxon>Verrucomicrobiota</taxon>
        <taxon>Opitutia</taxon>
        <taxon>Puniceicoccales</taxon>
        <taxon>Oceanipulchritudinaceae</taxon>
        <taxon>Oceanipulchritudo</taxon>
    </lineage>
</organism>
<feature type="region of interest" description="Disordered" evidence="2">
    <location>
        <begin position="496"/>
        <end position="520"/>
    </location>
</feature>
<comment type="caution">
    <text evidence="5">The sequence shown here is derived from an EMBL/GenBank/DDBJ whole genome shotgun (WGS) entry which is preliminary data.</text>
</comment>
<feature type="compositionally biased region" description="Polar residues" evidence="2">
    <location>
        <begin position="500"/>
        <end position="511"/>
    </location>
</feature>
<dbReference type="PANTHER" id="PTHR24273">
    <property type="entry name" value="FI04643P-RELATED"/>
    <property type="match status" value="1"/>
</dbReference>